<dbReference type="InterPro" id="IPR039538">
    <property type="entry name" value="BetI_C"/>
</dbReference>
<name>A0A5Q6RJI9_9ACTN</name>
<evidence type="ECO:0000313" key="7">
    <source>
        <dbReference type="EMBL" id="KAA1418235.1"/>
    </source>
</evidence>
<dbReference type="InterPro" id="IPR036271">
    <property type="entry name" value="Tet_transcr_reg_TetR-rel_C_sf"/>
</dbReference>
<evidence type="ECO:0000256" key="1">
    <source>
        <dbReference type="ARBA" id="ARBA00022491"/>
    </source>
</evidence>
<dbReference type="PANTHER" id="PTHR30055:SF226">
    <property type="entry name" value="HTH-TYPE TRANSCRIPTIONAL REGULATOR PKSA"/>
    <property type="match status" value="1"/>
</dbReference>
<keyword evidence="3 5" id="KW-0238">DNA-binding</keyword>
<dbReference type="SUPFAM" id="SSF46689">
    <property type="entry name" value="Homeodomain-like"/>
    <property type="match status" value="1"/>
</dbReference>
<protein>
    <submittedName>
        <fullName evidence="7">TetR/AcrR family transcriptional regulator</fullName>
    </submittedName>
</protein>
<proteinExistence type="predicted"/>
<dbReference type="Proteomes" id="UP000307768">
    <property type="component" value="Unassembled WGS sequence"/>
</dbReference>
<evidence type="ECO:0000259" key="6">
    <source>
        <dbReference type="PROSITE" id="PS50977"/>
    </source>
</evidence>
<gene>
    <name evidence="7" type="ORF">FE697_020605</name>
</gene>
<organism evidence="7 8">
    <name type="scientific">Mumia zhuanghuii</name>
    <dbReference type="NCBI Taxonomy" id="2585211"/>
    <lineage>
        <taxon>Bacteria</taxon>
        <taxon>Bacillati</taxon>
        <taxon>Actinomycetota</taxon>
        <taxon>Actinomycetes</taxon>
        <taxon>Propionibacteriales</taxon>
        <taxon>Nocardioidaceae</taxon>
        <taxon>Mumia</taxon>
    </lineage>
</organism>
<feature type="DNA-binding region" description="H-T-H motif" evidence="5">
    <location>
        <begin position="42"/>
        <end position="61"/>
    </location>
</feature>
<evidence type="ECO:0000256" key="3">
    <source>
        <dbReference type="ARBA" id="ARBA00023125"/>
    </source>
</evidence>
<evidence type="ECO:0000256" key="4">
    <source>
        <dbReference type="ARBA" id="ARBA00023163"/>
    </source>
</evidence>
<sequence>MATHPAPPRRDRLPRVPADQRRAEILAAALEVFGSRGYHKGGLTEIAERVGITHQGVLHHFGSKEQLLVEVLAYRDALDVQEYENQQPPYGPDLLRHLVDTARRNTQRKGLVQSYAVLSAESVTEGHPAQGSFRDRFTQLRELTADALRASCPVDAMPSDKEIDAAASSILALMDGLQVQWLLDPDKVDMPYAVGLVIDALLERVGSPSRIDNDL</sequence>
<dbReference type="SUPFAM" id="SSF48498">
    <property type="entry name" value="Tetracyclin repressor-like, C-terminal domain"/>
    <property type="match status" value="1"/>
</dbReference>
<dbReference type="PRINTS" id="PR00455">
    <property type="entry name" value="HTHTETR"/>
</dbReference>
<keyword evidence="1" id="KW-0678">Repressor</keyword>
<keyword evidence="2" id="KW-0805">Transcription regulation</keyword>
<comment type="caution">
    <text evidence="7">The sequence shown here is derived from an EMBL/GenBank/DDBJ whole genome shotgun (WGS) entry which is preliminary data.</text>
</comment>
<keyword evidence="4" id="KW-0804">Transcription</keyword>
<dbReference type="PANTHER" id="PTHR30055">
    <property type="entry name" value="HTH-TYPE TRANSCRIPTIONAL REGULATOR RUTR"/>
    <property type="match status" value="1"/>
</dbReference>
<accession>A0A5Q6RJI9</accession>
<dbReference type="EMBL" id="VDFQ02000007">
    <property type="protein sequence ID" value="KAA1418235.1"/>
    <property type="molecule type" value="Genomic_DNA"/>
</dbReference>
<evidence type="ECO:0000256" key="2">
    <source>
        <dbReference type="ARBA" id="ARBA00023015"/>
    </source>
</evidence>
<dbReference type="InterPro" id="IPR050109">
    <property type="entry name" value="HTH-type_TetR-like_transc_reg"/>
</dbReference>
<dbReference type="OrthoDB" id="5112469at2"/>
<dbReference type="AlphaFoldDB" id="A0A5Q6RJI9"/>
<evidence type="ECO:0000313" key="8">
    <source>
        <dbReference type="Proteomes" id="UP000307768"/>
    </source>
</evidence>
<dbReference type="PROSITE" id="PS50977">
    <property type="entry name" value="HTH_TETR_2"/>
    <property type="match status" value="1"/>
</dbReference>
<reference evidence="7 8" key="1">
    <citation type="submission" date="2019-09" db="EMBL/GenBank/DDBJ databases">
        <title>Mumia zhuanghuii sp. nov. isolated from the intestinal contents of plateau pika (Ochotona curzoniae) in the Qinghai-Tibet plateau of China.</title>
        <authorList>
            <person name="Tian Z."/>
        </authorList>
    </citation>
    <scope>NUCLEOTIDE SEQUENCE [LARGE SCALE GENOMIC DNA]</scope>
    <source>
        <strain evidence="8">350</strain>
    </source>
</reference>
<dbReference type="Gene3D" id="1.10.357.10">
    <property type="entry name" value="Tetracycline Repressor, domain 2"/>
    <property type="match status" value="1"/>
</dbReference>
<dbReference type="GO" id="GO:0003700">
    <property type="term" value="F:DNA-binding transcription factor activity"/>
    <property type="evidence" value="ECO:0007669"/>
    <property type="project" value="TreeGrafter"/>
</dbReference>
<dbReference type="RefSeq" id="WP_149771524.1">
    <property type="nucleotide sequence ID" value="NZ_VDFQ02000007.1"/>
</dbReference>
<dbReference type="GO" id="GO:0000976">
    <property type="term" value="F:transcription cis-regulatory region binding"/>
    <property type="evidence" value="ECO:0007669"/>
    <property type="project" value="TreeGrafter"/>
</dbReference>
<dbReference type="InterPro" id="IPR001647">
    <property type="entry name" value="HTH_TetR"/>
</dbReference>
<feature type="domain" description="HTH tetR-type" evidence="6">
    <location>
        <begin position="19"/>
        <end position="79"/>
    </location>
</feature>
<dbReference type="Pfam" id="PF00440">
    <property type="entry name" value="TetR_N"/>
    <property type="match status" value="1"/>
</dbReference>
<evidence type="ECO:0000256" key="5">
    <source>
        <dbReference type="PROSITE-ProRule" id="PRU00335"/>
    </source>
</evidence>
<dbReference type="Pfam" id="PF13977">
    <property type="entry name" value="TetR_C_6"/>
    <property type="match status" value="1"/>
</dbReference>
<dbReference type="InterPro" id="IPR009057">
    <property type="entry name" value="Homeodomain-like_sf"/>
</dbReference>